<accession>A0A0F9HJQ3</accession>
<dbReference type="EMBL" id="LAZR01024372">
    <property type="protein sequence ID" value="KKL75367.1"/>
    <property type="molecule type" value="Genomic_DNA"/>
</dbReference>
<evidence type="ECO:0000313" key="1">
    <source>
        <dbReference type="EMBL" id="KKL75367.1"/>
    </source>
</evidence>
<dbReference type="AlphaFoldDB" id="A0A0F9HJQ3"/>
<dbReference type="SUPFAM" id="SSF53706">
    <property type="entry name" value="Formate dehydrogenase/DMSO reductase, domains 1-3"/>
    <property type="match status" value="1"/>
</dbReference>
<organism evidence="1">
    <name type="scientific">marine sediment metagenome</name>
    <dbReference type="NCBI Taxonomy" id="412755"/>
    <lineage>
        <taxon>unclassified sequences</taxon>
        <taxon>metagenomes</taxon>
        <taxon>ecological metagenomes</taxon>
    </lineage>
</organism>
<name>A0A0F9HJQ3_9ZZZZ</name>
<dbReference type="Gene3D" id="3.40.50.740">
    <property type="match status" value="1"/>
</dbReference>
<reference evidence="1" key="1">
    <citation type="journal article" date="2015" name="Nature">
        <title>Complex archaea that bridge the gap between prokaryotes and eukaryotes.</title>
        <authorList>
            <person name="Spang A."/>
            <person name="Saw J.H."/>
            <person name="Jorgensen S.L."/>
            <person name="Zaremba-Niedzwiedzka K."/>
            <person name="Martijn J."/>
            <person name="Lind A.E."/>
            <person name="van Eijk R."/>
            <person name="Schleper C."/>
            <person name="Guy L."/>
            <person name="Ettema T.J."/>
        </authorList>
    </citation>
    <scope>NUCLEOTIDE SEQUENCE</scope>
</reference>
<protein>
    <submittedName>
        <fullName evidence="1">Uncharacterized protein</fullName>
    </submittedName>
</protein>
<comment type="caution">
    <text evidence="1">The sequence shown here is derived from an EMBL/GenBank/DDBJ whole genome shotgun (WGS) entry which is preliminary data.</text>
</comment>
<sequence>MVNVNLFPSETGWFWEDKTLGIEPEDISTEVFVLPAAAAMEKEGSVTNSGRWMQWRY</sequence>
<gene>
    <name evidence="1" type="ORF">LCGC14_2055630</name>
</gene>
<proteinExistence type="predicted"/>
<feature type="non-terminal residue" evidence="1">
    <location>
        <position position="57"/>
    </location>
</feature>